<dbReference type="AlphaFoldDB" id="A0A1W1YPR4"/>
<dbReference type="STRING" id="1122930.SAMN02745168_0600"/>
<evidence type="ECO:0000313" key="2">
    <source>
        <dbReference type="EMBL" id="SMC38133.1"/>
    </source>
</evidence>
<keyword evidence="3" id="KW-1185">Reference proteome</keyword>
<reference evidence="2 3" key="1">
    <citation type="submission" date="2017-04" db="EMBL/GenBank/DDBJ databases">
        <authorList>
            <person name="Afonso C.L."/>
            <person name="Miller P.J."/>
            <person name="Scott M.A."/>
            <person name="Spackman E."/>
            <person name="Goraichik I."/>
            <person name="Dimitrov K.M."/>
            <person name="Suarez D.L."/>
            <person name="Swayne D.E."/>
        </authorList>
    </citation>
    <scope>NUCLEOTIDE SEQUENCE [LARGE SCALE GENOMIC DNA]</scope>
    <source>
        <strain evidence="2 3">DSM 12816</strain>
    </source>
</reference>
<dbReference type="RefSeq" id="WP_084233227.1">
    <property type="nucleotide sequence ID" value="NZ_FWXW01000001.1"/>
</dbReference>
<feature type="compositionally biased region" description="Basic residues" evidence="1">
    <location>
        <begin position="61"/>
        <end position="83"/>
    </location>
</feature>
<dbReference type="OrthoDB" id="9987091at2"/>
<dbReference type="Proteomes" id="UP000192790">
    <property type="component" value="Unassembled WGS sequence"/>
</dbReference>
<protein>
    <submittedName>
        <fullName evidence="2">Uncharacterized protein</fullName>
    </submittedName>
</protein>
<evidence type="ECO:0000313" key="3">
    <source>
        <dbReference type="Proteomes" id="UP000192790"/>
    </source>
</evidence>
<evidence type="ECO:0000256" key="1">
    <source>
        <dbReference type="SAM" id="MobiDB-lite"/>
    </source>
</evidence>
<organism evidence="2 3">
    <name type="scientific">Papillibacter cinnamivorans DSM 12816</name>
    <dbReference type="NCBI Taxonomy" id="1122930"/>
    <lineage>
        <taxon>Bacteria</taxon>
        <taxon>Bacillati</taxon>
        <taxon>Bacillota</taxon>
        <taxon>Clostridia</taxon>
        <taxon>Eubacteriales</taxon>
        <taxon>Oscillospiraceae</taxon>
        <taxon>Papillibacter</taxon>
    </lineage>
</organism>
<gene>
    <name evidence="2" type="ORF">SAMN02745168_0600</name>
</gene>
<sequence length="83" mass="9391">MNIDTGELRMFTADQMKEFVGVFTPVPSELQDEARKALGGEESTVIDLKADTPLANWAKSERKHKAKSNRAKMAKASKRRNRR</sequence>
<accession>A0A1W1YPR4</accession>
<feature type="region of interest" description="Disordered" evidence="1">
    <location>
        <begin position="57"/>
        <end position="83"/>
    </location>
</feature>
<name>A0A1W1YPR4_9FIRM</name>
<proteinExistence type="predicted"/>
<dbReference type="EMBL" id="FWXW01000001">
    <property type="protein sequence ID" value="SMC38133.1"/>
    <property type="molecule type" value="Genomic_DNA"/>
</dbReference>